<gene>
    <name evidence="2" type="primary">Mcm3</name>
</gene>
<feature type="region of interest" description="Disordered" evidence="1">
    <location>
        <begin position="43"/>
        <end position="97"/>
    </location>
</feature>
<feature type="compositionally biased region" description="Basic and acidic residues" evidence="1">
    <location>
        <begin position="76"/>
        <end position="97"/>
    </location>
</feature>
<sequence length="170" mass="18987">LIRLATAHAKARLKKVVSAKNAEAAADLVSYVIFKDVLKKTNKPSKPIDESDDAPSDTKDIIDDLELTHINPPKKIRTEDPEAEPEGEREGDQRDQEVVDQIADESMAEFPRVLSPPFGDAHVDLFNFPELIGQLQAKFPNYDSKKIMAYLDKLAANDKIMLADNVVYLI</sequence>
<dbReference type="AlphaFoldDB" id="A0ZSK0"/>
<accession>A0ZSK0</accession>
<proteinExistence type="evidence at transcript level"/>
<dbReference type="InterPro" id="IPR027417">
    <property type="entry name" value="P-loop_NTPase"/>
</dbReference>
<reference evidence="2" key="1">
    <citation type="submission" date="2006-06" db="EMBL/GenBank/DDBJ databases">
        <title>FACS index sorting and single cell gene profiling reveals complexity of planarian stem cells.</title>
        <authorList>
            <person name="Hayashi T."/>
            <person name="Shibata N."/>
            <person name="Okumura R."/>
            <person name="Amikura R."/>
            <person name="Kobayashi S."/>
            <person name="Pulvers J."/>
            <person name="Tarui H."/>
            <person name="Agata K."/>
        </authorList>
    </citation>
    <scope>NUCLEOTIDE SEQUENCE</scope>
    <source>
        <strain evidence="2">GI</strain>
    </source>
</reference>
<feature type="non-terminal residue" evidence="2">
    <location>
        <position position="1"/>
    </location>
</feature>
<dbReference type="Gene3D" id="3.40.50.300">
    <property type="entry name" value="P-loop containing nucleotide triphosphate hydrolases"/>
    <property type="match status" value="1"/>
</dbReference>
<name>A0ZSK0_DUGJA</name>
<dbReference type="EMBL" id="AB262184">
    <property type="protein sequence ID" value="BAF40428.1"/>
    <property type="molecule type" value="mRNA"/>
</dbReference>
<organism evidence="2">
    <name type="scientific">Dugesia japonica</name>
    <name type="common">Planarian</name>
    <dbReference type="NCBI Taxonomy" id="6161"/>
    <lineage>
        <taxon>Eukaryota</taxon>
        <taxon>Metazoa</taxon>
        <taxon>Spiralia</taxon>
        <taxon>Lophotrochozoa</taxon>
        <taxon>Platyhelminthes</taxon>
        <taxon>Rhabditophora</taxon>
        <taxon>Seriata</taxon>
        <taxon>Tricladida</taxon>
        <taxon>Continenticola</taxon>
        <taxon>Geoplanoidea</taxon>
        <taxon>Dugesiidae</taxon>
        <taxon>Dugesia</taxon>
    </lineage>
</organism>
<protein>
    <submittedName>
        <fullName evidence="2">Minichromosome maintenance protein 3</fullName>
    </submittedName>
</protein>
<evidence type="ECO:0000313" key="2">
    <source>
        <dbReference type="EMBL" id="BAF40428.1"/>
    </source>
</evidence>
<evidence type="ECO:0000256" key="1">
    <source>
        <dbReference type="SAM" id="MobiDB-lite"/>
    </source>
</evidence>